<feature type="transmembrane region" description="Helical" evidence="6">
    <location>
        <begin position="178"/>
        <end position="199"/>
    </location>
</feature>
<dbReference type="RefSeq" id="WP_343859921.1">
    <property type="nucleotide sequence ID" value="NZ_BAAAFD010000006.1"/>
</dbReference>
<dbReference type="InterPro" id="IPR011701">
    <property type="entry name" value="MFS"/>
</dbReference>
<keyword evidence="2" id="KW-0813">Transport</keyword>
<gene>
    <name evidence="8" type="ORF">GCM10009114_22150</name>
</gene>
<feature type="transmembrane region" description="Helical" evidence="6">
    <location>
        <begin position="114"/>
        <end position="133"/>
    </location>
</feature>
<keyword evidence="9" id="KW-1185">Reference proteome</keyword>
<evidence type="ECO:0000256" key="7">
    <source>
        <dbReference type="SAM" id="SignalP"/>
    </source>
</evidence>
<feature type="transmembrane region" description="Helical" evidence="6">
    <location>
        <begin position="448"/>
        <end position="467"/>
    </location>
</feature>
<sequence>MLAFQKNLTNRFFALLSLPASAMGFALSVQIAALSWLLTTQYGLDLHDVGLVWAAGPIAGILGQVIIGAISDNIWFWGGRRRPFILIGGVLAALSLLALPNIGIISSAMGVDGILGVAVLVALTLDLSINVSFNPTRSIIADVTPKGHERTKGYTWMQTVSGSFGVLAYVIGTFWNNFALIYIGVGLVFIMSVVPPFFVKEPQALGFADPSTPNNKLGFWKGMLVIQPLWGFLIYSIYAMSLQILNIKDTHYYAEAICLAITLAFIAKTLLAKEQRNPDGTSETGFKKVLAAHSFTWLGVQSMFIYIIGFINQNHPSLNDTESGQVISGSFLVLNLVAAILPALLLEPLAKRLGRVKLHTYCIITMAIAYLVLSQLGTSTISIYIMMGFLGIGWAATISLPFAIMSVKVNAAKMGLYMGLFNLSVVLPQLVSSLGVGKFIEQVADKNMLFVVCGVCLAISAVCWFSVKEDIHQQIDA</sequence>
<comment type="caution">
    <text evidence="8">The sequence shown here is derived from an EMBL/GenBank/DDBJ whole genome shotgun (WGS) entry which is preliminary data.</text>
</comment>
<dbReference type="PANTHER" id="PTHR19432">
    <property type="entry name" value="SUGAR TRANSPORTER"/>
    <property type="match status" value="1"/>
</dbReference>
<name>A0ABP3WVP8_9ALTE</name>
<evidence type="ECO:0000256" key="1">
    <source>
        <dbReference type="ARBA" id="ARBA00004141"/>
    </source>
</evidence>
<comment type="subcellular location">
    <subcellularLocation>
        <location evidence="1">Membrane</location>
        <topology evidence="1">Multi-pass membrane protein</topology>
    </subcellularLocation>
</comment>
<feature type="transmembrane region" description="Helical" evidence="6">
    <location>
        <begin position="154"/>
        <end position="172"/>
    </location>
</feature>
<feature type="transmembrane region" description="Helical" evidence="6">
    <location>
        <begin position="358"/>
        <end position="377"/>
    </location>
</feature>
<protein>
    <submittedName>
        <fullName evidence="8">MFS transporter</fullName>
    </submittedName>
</protein>
<dbReference type="SUPFAM" id="SSF103473">
    <property type="entry name" value="MFS general substrate transporter"/>
    <property type="match status" value="1"/>
</dbReference>
<feature type="transmembrane region" description="Helical" evidence="6">
    <location>
        <begin position="383"/>
        <end position="404"/>
    </location>
</feature>
<feature type="transmembrane region" description="Helical" evidence="6">
    <location>
        <begin position="416"/>
        <end position="436"/>
    </location>
</feature>
<evidence type="ECO:0000256" key="5">
    <source>
        <dbReference type="ARBA" id="ARBA00023136"/>
    </source>
</evidence>
<organism evidence="8 9">
    <name type="scientific">Aliiglaciecola litoralis</name>
    <dbReference type="NCBI Taxonomy" id="582857"/>
    <lineage>
        <taxon>Bacteria</taxon>
        <taxon>Pseudomonadati</taxon>
        <taxon>Pseudomonadota</taxon>
        <taxon>Gammaproteobacteria</taxon>
        <taxon>Alteromonadales</taxon>
        <taxon>Alteromonadaceae</taxon>
        <taxon>Aliiglaciecola</taxon>
    </lineage>
</organism>
<dbReference type="Gene3D" id="1.20.1250.20">
    <property type="entry name" value="MFS general substrate transporter like domains"/>
    <property type="match status" value="2"/>
</dbReference>
<feature type="chain" id="PRO_5046139229" evidence="7">
    <location>
        <begin position="23"/>
        <end position="477"/>
    </location>
</feature>
<evidence type="ECO:0000256" key="3">
    <source>
        <dbReference type="ARBA" id="ARBA00022692"/>
    </source>
</evidence>
<feature type="transmembrane region" description="Helical" evidence="6">
    <location>
        <begin position="219"/>
        <end position="240"/>
    </location>
</feature>
<evidence type="ECO:0000313" key="9">
    <source>
        <dbReference type="Proteomes" id="UP001500359"/>
    </source>
</evidence>
<proteinExistence type="predicted"/>
<keyword evidence="5 6" id="KW-0472">Membrane</keyword>
<dbReference type="Proteomes" id="UP001500359">
    <property type="component" value="Unassembled WGS sequence"/>
</dbReference>
<keyword evidence="3 6" id="KW-0812">Transmembrane</keyword>
<accession>A0ABP3WVP8</accession>
<feature type="transmembrane region" description="Helical" evidence="6">
    <location>
        <begin position="326"/>
        <end position="346"/>
    </location>
</feature>
<evidence type="ECO:0000313" key="8">
    <source>
        <dbReference type="EMBL" id="GAA0857229.1"/>
    </source>
</evidence>
<feature type="signal peptide" evidence="7">
    <location>
        <begin position="1"/>
        <end position="22"/>
    </location>
</feature>
<dbReference type="InterPro" id="IPR036259">
    <property type="entry name" value="MFS_trans_sf"/>
</dbReference>
<feature type="transmembrane region" description="Helical" evidence="6">
    <location>
        <begin position="50"/>
        <end position="71"/>
    </location>
</feature>
<dbReference type="EMBL" id="BAAAFD010000006">
    <property type="protein sequence ID" value="GAA0857229.1"/>
    <property type="molecule type" value="Genomic_DNA"/>
</dbReference>
<feature type="transmembrane region" description="Helical" evidence="6">
    <location>
        <begin position="12"/>
        <end position="38"/>
    </location>
</feature>
<feature type="transmembrane region" description="Helical" evidence="6">
    <location>
        <begin position="252"/>
        <end position="271"/>
    </location>
</feature>
<evidence type="ECO:0000256" key="6">
    <source>
        <dbReference type="SAM" id="Phobius"/>
    </source>
</evidence>
<keyword evidence="7" id="KW-0732">Signal</keyword>
<evidence type="ECO:0000256" key="4">
    <source>
        <dbReference type="ARBA" id="ARBA00022989"/>
    </source>
</evidence>
<feature type="transmembrane region" description="Helical" evidence="6">
    <location>
        <begin position="83"/>
        <end position="108"/>
    </location>
</feature>
<dbReference type="Pfam" id="PF07690">
    <property type="entry name" value="MFS_1"/>
    <property type="match status" value="1"/>
</dbReference>
<keyword evidence="4 6" id="KW-1133">Transmembrane helix</keyword>
<dbReference type="PANTHER" id="PTHR19432:SF35">
    <property type="entry name" value="SOLUTE CARRIER FAMILY 45 MEMBER 3 ISOFORM X1"/>
    <property type="match status" value="1"/>
</dbReference>
<feature type="transmembrane region" description="Helical" evidence="6">
    <location>
        <begin position="292"/>
        <end position="311"/>
    </location>
</feature>
<evidence type="ECO:0000256" key="2">
    <source>
        <dbReference type="ARBA" id="ARBA00022448"/>
    </source>
</evidence>
<reference evidence="9" key="1">
    <citation type="journal article" date="2019" name="Int. J. Syst. Evol. Microbiol.">
        <title>The Global Catalogue of Microorganisms (GCM) 10K type strain sequencing project: providing services to taxonomists for standard genome sequencing and annotation.</title>
        <authorList>
            <consortium name="The Broad Institute Genomics Platform"/>
            <consortium name="The Broad Institute Genome Sequencing Center for Infectious Disease"/>
            <person name="Wu L."/>
            <person name="Ma J."/>
        </authorList>
    </citation>
    <scope>NUCLEOTIDE SEQUENCE [LARGE SCALE GENOMIC DNA]</scope>
    <source>
        <strain evidence="9">JCM 15896</strain>
    </source>
</reference>